<name>A0A803NT75_CANSA</name>
<dbReference type="Pfam" id="PF13976">
    <property type="entry name" value="gag_pre-integrs"/>
    <property type="match status" value="1"/>
</dbReference>
<dbReference type="InterPro" id="IPR025724">
    <property type="entry name" value="GAG-pre-integrase_dom"/>
</dbReference>
<evidence type="ECO:0000259" key="2">
    <source>
        <dbReference type="PROSITE" id="PS50994"/>
    </source>
</evidence>
<dbReference type="Pfam" id="PF14223">
    <property type="entry name" value="Retrotran_gag_2"/>
    <property type="match status" value="1"/>
</dbReference>
<protein>
    <recommendedName>
        <fullName evidence="2">Integrase catalytic domain-containing protein</fullName>
    </recommendedName>
</protein>
<evidence type="ECO:0000313" key="3">
    <source>
        <dbReference type="EnsemblPlants" id="cds.evm.model.02.1328"/>
    </source>
</evidence>
<feature type="compositionally biased region" description="Polar residues" evidence="1">
    <location>
        <begin position="27"/>
        <end position="46"/>
    </location>
</feature>
<dbReference type="InterPro" id="IPR054722">
    <property type="entry name" value="PolX-like_BBD"/>
</dbReference>
<dbReference type="InterPro" id="IPR012337">
    <property type="entry name" value="RNaseH-like_sf"/>
</dbReference>
<dbReference type="PANTHER" id="PTHR47481:SF30">
    <property type="entry name" value="CCHC-TYPE DOMAIN-CONTAINING PROTEIN"/>
    <property type="match status" value="1"/>
</dbReference>
<sequence>MPKRSNASNMVSEQWPPLLANMATIDPGNSNSHPTQQGAPAATTRNQTREHDDTTVYFNHTISIKLNDHNYFLWKQQILVAICGNRLMKFIQDTPPPPQYLSDDDQAARRLNPVFVNWDVQDQLLVSWLISSMIESLLTRMVGCNSARQIWKALEQHYTLKVSSKILEFRTKLQKLKKGTLSLNDYLLKVKQHVDLLASVGEVLSDRDHIAAIFKGLPSEYDTFIISTNTRIEGYTVGEIEALLLASESRIEKEDQEVEFSANLATAEQDQDQDPAMEAFLAQSNRNYRPYPSTRGTDDNWYPDSGASNHCTPNGQNIMTPTEFEGPDQLYVGNGAGLPISQIAYLLSNSCNKPLVLTNLLHVPELTKNLLSVSKFAADNNVYFVFYPDMCYVKDQCSSSNNNFELWHNRLGHPSERVVKSVLSQLHRKPCPTTHEQNGIAERKHRHIVEHVLALLAHANRPLKYWDEAFRTAVYLHNRLPTPVLSQKSPIEVLFNLKPDYSILKTFGCTCFPNIRPYNKHKLEFRSSPCNFIGYSLNHKGYKCIDKNGRLYISRDVIFDENTFLHNSTSIETDPSSHIMPATSATIPIASKLYTVGSLFPDDIAILSPDTSVFPITCSHPSDEGPSNMLQESSSPILPTNCVSVPHQLPSVPEH</sequence>
<dbReference type="Proteomes" id="UP000596661">
    <property type="component" value="Chromosome 2"/>
</dbReference>
<evidence type="ECO:0000313" key="4">
    <source>
        <dbReference type="Proteomes" id="UP000596661"/>
    </source>
</evidence>
<dbReference type="Pfam" id="PF22936">
    <property type="entry name" value="Pol_BBD"/>
    <property type="match status" value="1"/>
</dbReference>
<keyword evidence="4" id="KW-1185">Reference proteome</keyword>
<accession>A0A803NT75</accession>
<dbReference type="OMA" id="SHIMPAT"/>
<feature type="domain" description="Integrase catalytic" evidence="2">
    <location>
        <begin position="432"/>
        <end position="498"/>
    </location>
</feature>
<dbReference type="EnsemblPlants" id="evm.model.02.1328">
    <property type="protein sequence ID" value="cds.evm.model.02.1328"/>
    <property type="gene ID" value="evm.TU.02.1328"/>
</dbReference>
<proteinExistence type="predicted"/>
<dbReference type="Pfam" id="PF25597">
    <property type="entry name" value="SH3_retrovirus"/>
    <property type="match status" value="1"/>
</dbReference>
<evidence type="ECO:0000256" key="1">
    <source>
        <dbReference type="SAM" id="MobiDB-lite"/>
    </source>
</evidence>
<reference evidence="3" key="2">
    <citation type="submission" date="2021-03" db="UniProtKB">
        <authorList>
            <consortium name="EnsemblPlants"/>
        </authorList>
    </citation>
    <scope>IDENTIFICATION</scope>
</reference>
<dbReference type="GO" id="GO:0015074">
    <property type="term" value="P:DNA integration"/>
    <property type="evidence" value="ECO:0007669"/>
    <property type="project" value="InterPro"/>
</dbReference>
<dbReference type="InterPro" id="IPR001584">
    <property type="entry name" value="Integrase_cat-core"/>
</dbReference>
<dbReference type="PROSITE" id="PS50994">
    <property type="entry name" value="INTEGRASE"/>
    <property type="match status" value="1"/>
</dbReference>
<feature type="region of interest" description="Disordered" evidence="1">
    <location>
        <begin position="21"/>
        <end position="50"/>
    </location>
</feature>
<dbReference type="AlphaFoldDB" id="A0A803NT75"/>
<dbReference type="GO" id="GO:0003676">
    <property type="term" value="F:nucleic acid binding"/>
    <property type="evidence" value="ECO:0007669"/>
    <property type="project" value="InterPro"/>
</dbReference>
<dbReference type="InterPro" id="IPR036397">
    <property type="entry name" value="RNaseH_sf"/>
</dbReference>
<dbReference type="EMBL" id="UZAU01000177">
    <property type="status" value="NOT_ANNOTATED_CDS"/>
    <property type="molecule type" value="Genomic_DNA"/>
</dbReference>
<reference evidence="3" key="1">
    <citation type="submission" date="2018-11" db="EMBL/GenBank/DDBJ databases">
        <authorList>
            <person name="Grassa J C."/>
        </authorList>
    </citation>
    <scope>NUCLEOTIDE SEQUENCE [LARGE SCALE GENOMIC DNA]</scope>
</reference>
<dbReference type="InterPro" id="IPR057670">
    <property type="entry name" value="SH3_retrovirus"/>
</dbReference>
<dbReference type="Gene3D" id="3.30.420.10">
    <property type="entry name" value="Ribonuclease H-like superfamily/Ribonuclease H"/>
    <property type="match status" value="1"/>
</dbReference>
<dbReference type="SUPFAM" id="SSF53098">
    <property type="entry name" value="Ribonuclease H-like"/>
    <property type="match status" value="1"/>
</dbReference>
<organism evidence="3 4">
    <name type="scientific">Cannabis sativa</name>
    <name type="common">Hemp</name>
    <name type="synonym">Marijuana</name>
    <dbReference type="NCBI Taxonomy" id="3483"/>
    <lineage>
        <taxon>Eukaryota</taxon>
        <taxon>Viridiplantae</taxon>
        <taxon>Streptophyta</taxon>
        <taxon>Embryophyta</taxon>
        <taxon>Tracheophyta</taxon>
        <taxon>Spermatophyta</taxon>
        <taxon>Magnoliopsida</taxon>
        <taxon>eudicotyledons</taxon>
        <taxon>Gunneridae</taxon>
        <taxon>Pentapetalae</taxon>
        <taxon>rosids</taxon>
        <taxon>fabids</taxon>
        <taxon>Rosales</taxon>
        <taxon>Cannabaceae</taxon>
        <taxon>Cannabis</taxon>
    </lineage>
</organism>
<dbReference type="Gramene" id="evm.model.02.1328">
    <property type="protein sequence ID" value="cds.evm.model.02.1328"/>
    <property type="gene ID" value="evm.TU.02.1328"/>
</dbReference>
<dbReference type="PANTHER" id="PTHR47481">
    <property type="match status" value="1"/>
</dbReference>